<feature type="chain" id="PRO_5045205825" evidence="1">
    <location>
        <begin position="22"/>
        <end position="705"/>
    </location>
</feature>
<keyword evidence="3" id="KW-1185">Reference proteome</keyword>
<protein>
    <submittedName>
        <fullName evidence="2">Uncharacterized protein</fullName>
    </submittedName>
</protein>
<accession>A0ABS4I9K5</accession>
<evidence type="ECO:0000313" key="3">
    <source>
        <dbReference type="Proteomes" id="UP001519344"/>
    </source>
</evidence>
<dbReference type="RefSeq" id="WP_167057105.1">
    <property type="nucleotide sequence ID" value="NZ_JAAOZR010000014.1"/>
</dbReference>
<evidence type="ECO:0000313" key="2">
    <source>
        <dbReference type="EMBL" id="MBP1967166.1"/>
    </source>
</evidence>
<feature type="signal peptide" evidence="1">
    <location>
        <begin position="1"/>
        <end position="21"/>
    </location>
</feature>
<evidence type="ECO:0000256" key="1">
    <source>
        <dbReference type="SAM" id="SignalP"/>
    </source>
</evidence>
<proteinExistence type="predicted"/>
<dbReference type="EMBL" id="JAGGKV010000029">
    <property type="protein sequence ID" value="MBP1967166.1"/>
    <property type="molecule type" value="Genomic_DNA"/>
</dbReference>
<organism evidence="2 3">
    <name type="scientific">Paenibacillus aceris</name>
    <dbReference type="NCBI Taxonomy" id="869555"/>
    <lineage>
        <taxon>Bacteria</taxon>
        <taxon>Bacillati</taxon>
        <taxon>Bacillota</taxon>
        <taxon>Bacilli</taxon>
        <taxon>Bacillales</taxon>
        <taxon>Paenibacillaceae</taxon>
        <taxon>Paenibacillus</taxon>
    </lineage>
</organism>
<keyword evidence="1" id="KW-0732">Signal</keyword>
<sequence>MNTSWASRITRAALVMTLSFAPMTTTTVNASSSESQNIGSISPFDSMIIELNQVTLLPDQAGSTVTFTLTVRNNGNSDQTPMDYWMRLKSKSGSRYNVQLMPSDKNKSRVPANSSKQFTYYSKVESGIKLQDLEVEFYKLDFSQPNFERSLGQIPVPASYSGVTPADEGSIIQVDGNDIQAKIHKFSRGKNEKNYLPGITLSMENVGDTQLTLPDYRFAIRTSEGLVYPLNAKNGKDTSINPKEAKELQLSGTIPISVNPDDWELLITQSVTDLKMNTLVSDIKLPPVIQVSGGEPGQEYQFSDKSGEYTAQLNESYRLPWEDQDILNANVKLINKGSDSLPIPNMTAYFLLDNSVKVEVKLVQTDKAISINAGSSIDFQAVGKIPYTTQFDHIKLVLQEKESDTQTIDLVELTGQSDLQAIPFIGSDSSYKREDIGCNSKYTVSSINTYTGPAGDLLSAELEVDNLEKRFNAIAPMVAHFRAADGTIFPAQVSEITNPIGPSGKARFHVWTTLPQGYTTENMQIILGDAVTITKDDKQEVNKPDAYVKPVSFGLPVEKNDVKNTLKQIELFPYTISMSRIGTSIDTGKFYLNFDYDITKNSQTVTNTEGHKLVLVFDDHSGNVSFERSYNLKDFENPPGDKTTETESNQLKLGKKQSFTISVNDQNLIYKTEFLKKYNLSIYDEFNGQRKLLGKQSIDWFVYSD</sequence>
<comment type="caution">
    <text evidence="2">The sequence shown here is derived from an EMBL/GenBank/DDBJ whole genome shotgun (WGS) entry which is preliminary data.</text>
</comment>
<dbReference type="Proteomes" id="UP001519344">
    <property type="component" value="Unassembled WGS sequence"/>
</dbReference>
<name>A0ABS4I9K5_9BACL</name>
<reference evidence="2 3" key="1">
    <citation type="submission" date="2021-03" db="EMBL/GenBank/DDBJ databases">
        <title>Genomic Encyclopedia of Type Strains, Phase IV (KMG-IV): sequencing the most valuable type-strain genomes for metagenomic binning, comparative biology and taxonomic classification.</title>
        <authorList>
            <person name="Goeker M."/>
        </authorList>
    </citation>
    <scope>NUCLEOTIDE SEQUENCE [LARGE SCALE GENOMIC DNA]</scope>
    <source>
        <strain evidence="2 3">DSM 24950</strain>
    </source>
</reference>
<gene>
    <name evidence="2" type="ORF">J2Z65_006430</name>
</gene>